<feature type="region of interest" description="Disordered" evidence="1">
    <location>
        <begin position="168"/>
        <end position="203"/>
    </location>
</feature>
<proteinExistence type="predicted"/>
<protein>
    <submittedName>
        <fullName evidence="2">Uncharacterized protein</fullName>
    </submittedName>
</protein>
<dbReference type="EMBL" id="MEUA01000019">
    <property type="protein sequence ID" value="OGC15547.1"/>
    <property type="molecule type" value="Genomic_DNA"/>
</dbReference>
<feature type="compositionally biased region" description="Polar residues" evidence="1">
    <location>
        <begin position="179"/>
        <end position="193"/>
    </location>
</feature>
<accession>A0A1F4S5A6</accession>
<evidence type="ECO:0000313" key="3">
    <source>
        <dbReference type="Proteomes" id="UP000177905"/>
    </source>
</evidence>
<dbReference type="Proteomes" id="UP000177905">
    <property type="component" value="Unassembled WGS sequence"/>
</dbReference>
<organism evidence="2 3">
    <name type="scientific">candidate division WOR-1 bacterium RIFOXYB2_FULL_36_35</name>
    <dbReference type="NCBI Taxonomy" id="1802578"/>
    <lineage>
        <taxon>Bacteria</taxon>
        <taxon>Bacillati</taxon>
        <taxon>Saganbacteria</taxon>
    </lineage>
</organism>
<sequence>MPRKKIKKTLIKNRRRTVRKSTKLSRKREKNSPLGSVTHYFDKINVAVVKLFAPLKVGDYVEFRKGEEHFNQIIESMQVDHKNILAARVKSEVGLKVIKEVKEGWEMRKLHQPTLLEIPKKEEPPKKEIEPLVCFSDKSREPVMIIKRRISIENPIASKALESRPKSPFIVKDLKKDNNSVSQRDSSQNQLAQTPPVINKPKKKGYGEVKFLKF</sequence>
<comment type="caution">
    <text evidence="2">The sequence shown here is derived from an EMBL/GenBank/DDBJ whole genome shotgun (WGS) entry which is preliminary data.</text>
</comment>
<dbReference type="AlphaFoldDB" id="A0A1F4S5A6"/>
<evidence type="ECO:0000313" key="2">
    <source>
        <dbReference type="EMBL" id="OGC15547.1"/>
    </source>
</evidence>
<reference evidence="2 3" key="1">
    <citation type="journal article" date="2016" name="Nat. Commun.">
        <title>Thousands of microbial genomes shed light on interconnected biogeochemical processes in an aquifer system.</title>
        <authorList>
            <person name="Anantharaman K."/>
            <person name="Brown C.T."/>
            <person name="Hug L.A."/>
            <person name="Sharon I."/>
            <person name="Castelle C.J."/>
            <person name="Probst A.J."/>
            <person name="Thomas B.C."/>
            <person name="Singh A."/>
            <person name="Wilkins M.J."/>
            <person name="Karaoz U."/>
            <person name="Brodie E.L."/>
            <person name="Williams K.H."/>
            <person name="Hubbard S.S."/>
            <person name="Banfield J.F."/>
        </authorList>
    </citation>
    <scope>NUCLEOTIDE SEQUENCE [LARGE SCALE GENOMIC DNA]</scope>
</reference>
<gene>
    <name evidence="2" type="ORF">A2290_04085</name>
</gene>
<evidence type="ECO:0000256" key="1">
    <source>
        <dbReference type="SAM" id="MobiDB-lite"/>
    </source>
</evidence>
<name>A0A1F4S5A6_UNCSA</name>